<dbReference type="RefSeq" id="WP_394848625.1">
    <property type="nucleotide sequence ID" value="NZ_CP089982.1"/>
</dbReference>
<protein>
    <submittedName>
        <fullName evidence="1">Type VI secretion system tube protein Hcp</fullName>
    </submittedName>
</protein>
<accession>A0ABZ2KH54</accession>
<proteinExistence type="predicted"/>
<keyword evidence="2" id="KW-1185">Reference proteome</keyword>
<dbReference type="InterPro" id="IPR008514">
    <property type="entry name" value="T6SS_Hcp"/>
</dbReference>
<dbReference type="InterPro" id="IPR036624">
    <property type="entry name" value="Hcp1-lik_sf"/>
</dbReference>
<dbReference type="EMBL" id="CP089982">
    <property type="protein sequence ID" value="WXA98007.1"/>
    <property type="molecule type" value="Genomic_DNA"/>
</dbReference>
<gene>
    <name evidence="1" type="ORF">LZC95_14340</name>
</gene>
<sequence length="166" mass="18475">MTATEQSLIYLEIKGSKQGEFKTDDSQARAGKTVCLAFGHGIDVPHDTQGKGRAVVRNKPVWVICEWNPVVVQCQQAAWDNEELKEVVIKRARRDSNGNEIVYATTTLTKATVAKFRTLSGPTSKWLPGNHPDLARISFLASKIDVTLHTPDGDTRAHYDRKENKS</sequence>
<dbReference type="SUPFAM" id="SSF141452">
    <property type="entry name" value="Hcp1-like"/>
    <property type="match status" value="1"/>
</dbReference>
<evidence type="ECO:0000313" key="2">
    <source>
        <dbReference type="Proteomes" id="UP001379533"/>
    </source>
</evidence>
<name>A0ABZ2KH54_9BACT</name>
<reference evidence="1 2" key="1">
    <citation type="submission" date="2021-12" db="EMBL/GenBank/DDBJ databases">
        <title>Discovery of the Pendulisporaceae a myxobacterial family with distinct sporulation behavior and unique specialized metabolism.</title>
        <authorList>
            <person name="Garcia R."/>
            <person name="Popoff A."/>
            <person name="Bader C.D."/>
            <person name="Loehr J."/>
            <person name="Walesch S."/>
            <person name="Walt C."/>
            <person name="Boldt J."/>
            <person name="Bunk B."/>
            <person name="Haeckl F.J.F.P.J."/>
            <person name="Gunesch A.P."/>
            <person name="Birkelbach J."/>
            <person name="Nuebel U."/>
            <person name="Pietschmann T."/>
            <person name="Bach T."/>
            <person name="Mueller R."/>
        </authorList>
    </citation>
    <scope>NUCLEOTIDE SEQUENCE [LARGE SCALE GENOMIC DNA]</scope>
    <source>
        <strain evidence="1 2">MSr12523</strain>
    </source>
</reference>
<organism evidence="1 2">
    <name type="scientific">Pendulispora brunnea</name>
    <dbReference type="NCBI Taxonomy" id="2905690"/>
    <lineage>
        <taxon>Bacteria</taxon>
        <taxon>Pseudomonadati</taxon>
        <taxon>Myxococcota</taxon>
        <taxon>Myxococcia</taxon>
        <taxon>Myxococcales</taxon>
        <taxon>Sorangiineae</taxon>
        <taxon>Pendulisporaceae</taxon>
        <taxon>Pendulispora</taxon>
    </lineage>
</organism>
<dbReference type="Pfam" id="PF05638">
    <property type="entry name" value="T6SS_HCP"/>
    <property type="match status" value="1"/>
</dbReference>
<dbReference type="Proteomes" id="UP001379533">
    <property type="component" value="Chromosome"/>
</dbReference>
<evidence type="ECO:0000313" key="1">
    <source>
        <dbReference type="EMBL" id="WXA98007.1"/>
    </source>
</evidence>
<dbReference type="Gene3D" id="2.30.110.20">
    <property type="entry name" value="Hcp1-like"/>
    <property type="match status" value="1"/>
</dbReference>